<dbReference type="InterPro" id="IPR050109">
    <property type="entry name" value="HTH-type_TetR-like_transc_reg"/>
</dbReference>
<dbReference type="Pfam" id="PF00440">
    <property type="entry name" value="TetR_N"/>
    <property type="match status" value="1"/>
</dbReference>
<dbReference type="InterPro" id="IPR009057">
    <property type="entry name" value="Homeodomain-like_sf"/>
</dbReference>
<organism evidence="6 7">
    <name type="scientific">Pseudonocardia sulfidoxydans NBRC 16205</name>
    <dbReference type="NCBI Taxonomy" id="1223511"/>
    <lineage>
        <taxon>Bacteria</taxon>
        <taxon>Bacillati</taxon>
        <taxon>Actinomycetota</taxon>
        <taxon>Actinomycetes</taxon>
        <taxon>Pseudonocardiales</taxon>
        <taxon>Pseudonocardiaceae</taxon>
        <taxon>Pseudonocardia</taxon>
    </lineage>
</organism>
<sequence>MATRDERRRGHGRLDRADIVTVALGLTHEHGIAAVTMRRIAQELGCSPMALYRHVADREELLLEMLDDVAARIVLPDPVDDPRAEVVGLMSAAHRTMSQEAWVVTVLVVDGLASPRILPLVERLMAALLRAGLDGVAALSAHQTLWQFTYGELFTRHHDRDDAWSKRMMRESDPASFPHLHRAIAAMPPGTPLPERYTEDLTTLVDALLPL</sequence>
<accession>A0A511DE83</accession>
<dbReference type="Gene3D" id="1.10.357.10">
    <property type="entry name" value="Tetracycline Repressor, domain 2"/>
    <property type="match status" value="1"/>
</dbReference>
<evidence type="ECO:0000259" key="5">
    <source>
        <dbReference type="PROSITE" id="PS50977"/>
    </source>
</evidence>
<dbReference type="SUPFAM" id="SSF48498">
    <property type="entry name" value="Tetracyclin repressor-like, C-terminal domain"/>
    <property type="match status" value="1"/>
</dbReference>
<dbReference type="GO" id="GO:0003700">
    <property type="term" value="F:DNA-binding transcription factor activity"/>
    <property type="evidence" value="ECO:0007669"/>
    <property type="project" value="TreeGrafter"/>
</dbReference>
<dbReference type="Pfam" id="PF02909">
    <property type="entry name" value="TetR_C_1"/>
    <property type="match status" value="1"/>
</dbReference>
<keyword evidence="3" id="KW-0804">Transcription</keyword>
<dbReference type="GO" id="GO:0045892">
    <property type="term" value="P:negative regulation of DNA-templated transcription"/>
    <property type="evidence" value="ECO:0007669"/>
    <property type="project" value="InterPro"/>
</dbReference>
<keyword evidence="2 4" id="KW-0238">DNA-binding</keyword>
<dbReference type="RefSeq" id="WP_186816858.1">
    <property type="nucleotide sequence ID" value="NZ_BJVJ01000015.1"/>
</dbReference>
<dbReference type="InterPro" id="IPR004111">
    <property type="entry name" value="Repressor_TetR_C"/>
</dbReference>
<comment type="caution">
    <text evidence="6">The sequence shown here is derived from an EMBL/GenBank/DDBJ whole genome shotgun (WGS) entry which is preliminary data.</text>
</comment>
<dbReference type="InterPro" id="IPR036271">
    <property type="entry name" value="Tet_transcr_reg_TetR-rel_C_sf"/>
</dbReference>
<name>A0A511DE83_9PSEU</name>
<dbReference type="SUPFAM" id="SSF46689">
    <property type="entry name" value="Homeodomain-like"/>
    <property type="match status" value="1"/>
</dbReference>
<dbReference type="PANTHER" id="PTHR30055">
    <property type="entry name" value="HTH-TYPE TRANSCRIPTIONAL REGULATOR RUTR"/>
    <property type="match status" value="1"/>
</dbReference>
<evidence type="ECO:0000256" key="4">
    <source>
        <dbReference type="PROSITE-ProRule" id="PRU00335"/>
    </source>
</evidence>
<dbReference type="PANTHER" id="PTHR30055:SF151">
    <property type="entry name" value="TRANSCRIPTIONAL REGULATORY PROTEIN"/>
    <property type="match status" value="1"/>
</dbReference>
<dbReference type="Proteomes" id="UP000321685">
    <property type="component" value="Unassembled WGS sequence"/>
</dbReference>
<dbReference type="PROSITE" id="PS50977">
    <property type="entry name" value="HTH_TETR_2"/>
    <property type="match status" value="1"/>
</dbReference>
<gene>
    <name evidence="6" type="ORF">PSU4_20490</name>
</gene>
<reference evidence="6 7" key="1">
    <citation type="submission" date="2019-07" db="EMBL/GenBank/DDBJ databases">
        <title>Whole genome shotgun sequence of Pseudonocardia sulfidoxydans NBRC 16205.</title>
        <authorList>
            <person name="Hosoyama A."/>
            <person name="Uohara A."/>
            <person name="Ohji S."/>
            <person name="Ichikawa N."/>
        </authorList>
    </citation>
    <scope>NUCLEOTIDE SEQUENCE [LARGE SCALE GENOMIC DNA]</scope>
    <source>
        <strain evidence="6 7">NBRC 16205</strain>
    </source>
</reference>
<keyword evidence="1" id="KW-0805">Transcription regulation</keyword>
<dbReference type="EMBL" id="BJVJ01000015">
    <property type="protein sequence ID" value="GEL23095.1"/>
    <property type="molecule type" value="Genomic_DNA"/>
</dbReference>
<proteinExistence type="predicted"/>
<evidence type="ECO:0000256" key="3">
    <source>
        <dbReference type="ARBA" id="ARBA00023163"/>
    </source>
</evidence>
<keyword evidence="7" id="KW-1185">Reference proteome</keyword>
<feature type="domain" description="HTH tetR-type" evidence="5">
    <location>
        <begin position="13"/>
        <end position="73"/>
    </location>
</feature>
<evidence type="ECO:0000256" key="1">
    <source>
        <dbReference type="ARBA" id="ARBA00023015"/>
    </source>
</evidence>
<evidence type="ECO:0000313" key="7">
    <source>
        <dbReference type="Proteomes" id="UP000321685"/>
    </source>
</evidence>
<dbReference type="AlphaFoldDB" id="A0A511DE83"/>
<evidence type="ECO:0000313" key="6">
    <source>
        <dbReference type="EMBL" id="GEL23095.1"/>
    </source>
</evidence>
<feature type="DNA-binding region" description="H-T-H motif" evidence="4">
    <location>
        <begin position="36"/>
        <end position="55"/>
    </location>
</feature>
<dbReference type="InterPro" id="IPR001647">
    <property type="entry name" value="HTH_TetR"/>
</dbReference>
<dbReference type="GO" id="GO:0000976">
    <property type="term" value="F:transcription cis-regulatory region binding"/>
    <property type="evidence" value="ECO:0007669"/>
    <property type="project" value="TreeGrafter"/>
</dbReference>
<protein>
    <recommendedName>
        <fullName evidence="5">HTH tetR-type domain-containing protein</fullName>
    </recommendedName>
</protein>
<evidence type="ECO:0000256" key="2">
    <source>
        <dbReference type="ARBA" id="ARBA00023125"/>
    </source>
</evidence>